<comment type="similarity">
    <text evidence="2 10">Belongs to the fimbrial export usher family.</text>
</comment>
<keyword evidence="3 10" id="KW-0813">Transport</keyword>
<dbReference type="InterPro" id="IPR037224">
    <property type="entry name" value="PapC_N_sf"/>
</dbReference>
<dbReference type="InterPro" id="IPR025885">
    <property type="entry name" value="PapC_N"/>
</dbReference>
<protein>
    <submittedName>
        <fullName evidence="13">Fimbrial biogenesis outer membrane usher protein</fullName>
    </submittedName>
</protein>
<reference evidence="13" key="1">
    <citation type="journal article" date="2020" name="Microorganisms">
        <title>Reliable Identification of Environmental Pseudomonas Isolates Using the rpoD Gene.</title>
        <authorList>
            <consortium name="The Broad Institute Genome Sequencing Platform"/>
            <person name="Girard L."/>
            <person name="Lood C."/>
            <person name="Rokni-Zadeh H."/>
            <person name="van Noort V."/>
            <person name="Lavigne R."/>
            <person name="De Mot R."/>
        </authorList>
    </citation>
    <scope>NUCLEOTIDE SEQUENCE [LARGE SCALE GENOMIC DNA]</scope>
    <source>
        <strain evidence="13">SWRI145</strain>
    </source>
</reference>
<dbReference type="SUPFAM" id="SSF141729">
    <property type="entry name" value="FimD N-terminal domain-like"/>
    <property type="match status" value="1"/>
</dbReference>
<keyword evidence="7" id="KW-0732">Signal</keyword>
<dbReference type="Gene3D" id="3.10.20.410">
    <property type="match status" value="1"/>
</dbReference>
<keyword evidence="4" id="KW-1134">Transmembrane beta strand</keyword>
<dbReference type="Pfam" id="PF13954">
    <property type="entry name" value="PapC_N"/>
    <property type="match status" value="1"/>
</dbReference>
<keyword evidence="6 10" id="KW-0812">Transmembrane</keyword>
<comment type="caution">
    <text evidence="13">The sequence shown here is derived from an EMBL/GenBank/DDBJ whole genome shotgun (WGS) entry which is preliminary data.</text>
</comment>
<accession>A0A8H9YU15</accession>
<evidence type="ECO:0000256" key="6">
    <source>
        <dbReference type="ARBA" id="ARBA00022692"/>
    </source>
</evidence>
<keyword evidence="5 10" id="KW-1029">Fimbrium biogenesis</keyword>
<dbReference type="InterPro" id="IPR025949">
    <property type="entry name" value="PapC-like_C"/>
</dbReference>
<dbReference type="PANTHER" id="PTHR30451:SF21">
    <property type="entry name" value="FIMBRIAL USHER DOMAIN-CONTAINING PROTEIN YDET-RELATED"/>
    <property type="match status" value="1"/>
</dbReference>
<dbReference type="Gene3D" id="2.60.40.2070">
    <property type="match status" value="1"/>
</dbReference>
<evidence type="ECO:0000256" key="4">
    <source>
        <dbReference type="ARBA" id="ARBA00022452"/>
    </source>
</evidence>
<evidence type="ECO:0000256" key="3">
    <source>
        <dbReference type="ARBA" id="ARBA00022448"/>
    </source>
</evidence>
<dbReference type="GO" id="GO:0015473">
    <property type="term" value="F:fimbrial usher porin activity"/>
    <property type="evidence" value="ECO:0007669"/>
    <property type="project" value="InterPro"/>
</dbReference>
<gene>
    <name evidence="13" type="ORF">HU722_20350</name>
</gene>
<keyword evidence="8 10" id="KW-0472">Membrane</keyword>
<feature type="domain" description="PapC-like C-terminal" evidence="11">
    <location>
        <begin position="743"/>
        <end position="801"/>
    </location>
</feature>
<evidence type="ECO:0000256" key="5">
    <source>
        <dbReference type="ARBA" id="ARBA00022558"/>
    </source>
</evidence>
<dbReference type="Pfam" id="PF00577">
    <property type="entry name" value="Usher"/>
    <property type="match status" value="1"/>
</dbReference>
<dbReference type="EMBL" id="JABWQF010000012">
    <property type="protein sequence ID" value="MBC3293877.1"/>
    <property type="molecule type" value="Genomic_DNA"/>
</dbReference>
<feature type="domain" description="PapC N-terminal" evidence="12">
    <location>
        <begin position="27"/>
        <end position="173"/>
    </location>
</feature>
<name>A0A8H9YU15_9PSED</name>
<dbReference type="Pfam" id="PF13953">
    <property type="entry name" value="PapC_C"/>
    <property type="match status" value="1"/>
</dbReference>
<keyword evidence="9 10" id="KW-0998">Cell outer membrane</keyword>
<dbReference type="GO" id="GO:0009297">
    <property type="term" value="P:pilus assembly"/>
    <property type="evidence" value="ECO:0007669"/>
    <property type="project" value="InterPro"/>
</dbReference>
<dbReference type="InterPro" id="IPR000015">
    <property type="entry name" value="Fimb_usher"/>
</dbReference>
<evidence type="ECO:0000256" key="7">
    <source>
        <dbReference type="ARBA" id="ARBA00022729"/>
    </source>
</evidence>
<evidence type="ECO:0000256" key="1">
    <source>
        <dbReference type="ARBA" id="ARBA00004571"/>
    </source>
</evidence>
<evidence type="ECO:0000256" key="2">
    <source>
        <dbReference type="ARBA" id="ARBA00008064"/>
    </source>
</evidence>
<evidence type="ECO:0000256" key="9">
    <source>
        <dbReference type="ARBA" id="ARBA00023237"/>
    </source>
</evidence>
<sequence length="818" mass="89330">MRCVKFTWLMPFAVSAVCSQPTWSGEHFDPGLLQSVNGNAVINDTALLSQGFQPPGTYSVHIDVNGKSVLVSNVRFEANSDKQLVACLSFETYKKLGVDMNKLKSGAEDNALKDACISTEEQIPGAKSTFDFSQLKLDISLPQTVLHDDSLQGVPPEEWDDGIPALITMYQLSGQQYIKHSSETTDALYANLTNGINIGRWRYRNNSTASKEEGWNSISNYVETAIRPLKGELTIGDASTPGDIFDSLLIRGVQLSSDDEMTPDQLTGFAPMIRGIAKSNARVTIRENGNVIYQRSVPAGPFVISDLSSVSNGGKLDVTITEADGSETHSTVSYSNVPQLLRAGQLKYSLSAGKYLSDTTGGEKKPEVLQSTLSLGLPLNSTLYGGSQFHEKFRAFSLGLGFDLKRAGGVAVDVTKSKGSHENTDKTEGEMVRLTYRNSIPESDTQIQMDSRFYANKYQSFSDWANSGEEYQDSNKRREYNLTVNQSLTDEHSFFATLSRTENTDNTVSRMWQLGWNGAFSIASFSLAYSMTRDDSAAKWDKQLSLTLSVPFSELLPKAQPMVSLTTMSALEGDVSNQLGVSGKVGDRQDLNWNTQLSYASQKDQAATQSASAGMNYQGRYGDLDVTWNGDDHQSVSWNASGNLVAHRHGITAGRYSSGSMALVAIPGAPDITLDGGQNTMTDSRGYAIVPDLRTYHRNPLNIDTRASKSVDFASTSTQVTPTKDAVVLAQFTAITGRKVVIAVKYNGEFLPFGARARIDGNDSVYYVGDQGQVYLNAAPEKGVVHFKWGDKQTCSVPFEIDTQDKTLPITLLSLECH</sequence>
<dbReference type="PROSITE" id="PS01151">
    <property type="entry name" value="FIMBRIAL_USHER"/>
    <property type="match status" value="1"/>
</dbReference>
<dbReference type="InterPro" id="IPR042186">
    <property type="entry name" value="FimD_plug_dom"/>
</dbReference>
<proteinExistence type="inferred from homology"/>
<evidence type="ECO:0000256" key="8">
    <source>
        <dbReference type="ARBA" id="ARBA00023136"/>
    </source>
</evidence>
<dbReference type="FunFam" id="2.60.40.3110:FF:000001">
    <property type="entry name" value="Putative fimbrial outer membrane usher"/>
    <property type="match status" value="1"/>
</dbReference>
<dbReference type="InterPro" id="IPR043142">
    <property type="entry name" value="PapC-like_C_sf"/>
</dbReference>
<organism evidence="13">
    <name type="scientific">Pseudomonas tritici</name>
    <dbReference type="NCBI Taxonomy" id="2745518"/>
    <lineage>
        <taxon>Bacteria</taxon>
        <taxon>Pseudomonadati</taxon>
        <taxon>Pseudomonadota</taxon>
        <taxon>Gammaproteobacteria</taxon>
        <taxon>Pseudomonadales</taxon>
        <taxon>Pseudomonadaceae</taxon>
        <taxon>Pseudomonas</taxon>
    </lineage>
</organism>
<dbReference type="Gene3D" id="2.60.40.3110">
    <property type="match status" value="1"/>
</dbReference>
<evidence type="ECO:0000259" key="11">
    <source>
        <dbReference type="Pfam" id="PF13953"/>
    </source>
</evidence>
<dbReference type="Gene3D" id="2.60.40.2610">
    <property type="entry name" value="Outer membrane usher protein FimD, plug domain"/>
    <property type="match status" value="1"/>
</dbReference>
<dbReference type="GO" id="GO:0009279">
    <property type="term" value="C:cell outer membrane"/>
    <property type="evidence" value="ECO:0007669"/>
    <property type="project" value="UniProtKB-SubCell"/>
</dbReference>
<dbReference type="AlphaFoldDB" id="A0A8H9YU15"/>
<evidence type="ECO:0000259" key="12">
    <source>
        <dbReference type="Pfam" id="PF13954"/>
    </source>
</evidence>
<dbReference type="PANTHER" id="PTHR30451">
    <property type="entry name" value="OUTER MEMBRANE USHER PROTEIN"/>
    <property type="match status" value="1"/>
</dbReference>
<dbReference type="InterPro" id="IPR018030">
    <property type="entry name" value="Fimbrial_membr_usher_CS"/>
</dbReference>
<comment type="subcellular location">
    <subcellularLocation>
        <location evidence="1 10">Cell outer membrane</location>
        <topology evidence="1 10">Multi-pass membrane protein</topology>
    </subcellularLocation>
</comment>
<evidence type="ECO:0000313" key="13">
    <source>
        <dbReference type="EMBL" id="MBC3293877.1"/>
    </source>
</evidence>
<evidence type="ECO:0000256" key="10">
    <source>
        <dbReference type="RuleBase" id="RU003884"/>
    </source>
</evidence>